<dbReference type="STRING" id="1027249.SAMN05216179_3275"/>
<dbReference type="Proteomes" id="UP000184184">
    <property type="component" value="Unassembled WGS sequence"/>
</dbReference>
<dbReference type="AlphaFoldDB" id="A0A1M7QJM8"/>
<keyword evidence="1" id="KW-0472">Membrane</keyword>
<evidence type="ECO:0000313" key="3">
    <source>
        <dbReference type="Proteomes" id="UP000184184"/>
    </source>
</evidence>
<dbReference type="RefSeq" id="WP_073202905.1">
    <property type="nucleotide sequence ID" value="NZ_FRCZ01000007.1"/>
</dbReference>
<evidence type="ECO:0000313" key="2">
    <source>
        <dbReference type="EMBL" id="SHN31419.1"/>
    </source>
</evidence>
<reference evidence="2 3" key="1">
    <citation type="submission" date="2016-11" db="EMBL/GenBank/DDBJ databases">
        <authorList>
            <person name="Jaros S."/>
            <person name="Januszkiewicz K."/>
            <person name="Wedrychowicz H."/>
        </authorList>
    </citation>
    <scope>NUCLEOTIDE SEQUENCE [LARGE SCALE GENOMIC DNA]</scope>
    <source>
        <strain evidence="2 3">CGMCC 1.10681</strain>
    </source>
</reference>
<dbReference type="OrthoDB" id="9901102at2"/>
<sequence length="103" mass="12184">MRKLIFLCLLIIVSPIFLLPQQESQYHHNDFAIDSNTSIYNNQDPEIFDSFTDGLVTNASHHLISFYLLVLVSFAQLIRIIWLFLHPVFYQSNYLITRSFYCH</sequence>
<dbReference type="EMBL" id="FRCZ01000007">
    <property type="protein sequence ID" value="SHN31419.1"/>
    <property type="molecule type" value="Genomic_DNA"/>
</dbReference>
<organism evidence="2 3">
    <name type="scientific">Gracilibacillus kekensis</name>
    <dbReference type="NCBI Taxonomy" id="1027249"/>
    <lineage>
        <taxon>Bacteria</taxon>
        <taxon>Bacillati</taxon>
        <taxon>Bacillota</taxon>
        <taxon>Bacilli</taxon>
        <taxon>Bacillales</taxon>
        <taxon>Bacillaceae</taxon>
        <taxon>Gracilibacillus</taxon>
    </lineage>
</organism>
<accession>A0A1M7QJM8</accession>
<keyword evidence="1" id="KW-1133">Transmembrane helix</keyword>
<protein>
    <submittedName>
        <fullName evidence="2">Uncharacterized protein</fullName>
    </submittedName>
</protein>
<feature type="transmembrane region" description="Helical" evidence="1">
    <location>
        <begin position="64"/>
        <end position="85"/>
    </location>
</feature>
<proteinExistence type="predicted"/>
<keyword evidence="3" id="KW-1185">Reference proteome</keyword>
<evidence type="ECO:0000256" key="1">
    <source>
        <dbReference type="SAM" id="Phobius"/>
    </source>
</evidence>
<gene>
    <name evidence="2" type="ORF">SAMN05216179_3275</name>
</gene>
<name>A0A1M7QJM8_9BACI</name>
<keyword evidence="1" id="KW-0812">Transmembrane</keyword>